<comment type="caution">
    <text evidence="5">The sequence shown here is derived from an EMBL/GenBank/DDBJ whole genome shotgun (WGS) entry which is preliminary data.</text>
</comment>
<feature type="domain" description="Solute-binding protein family 3/N-terminal" evidence="4">
    <location>
        <begin position="58"/>
        <end position="290"/>
    </location>
</feature>
<evidence type="ECO:0000313" key="6">
    <source>
        <dbReference type="Proteomes" id="UP000190667"/>
    </source>
</evidence>
<evidence type="ECO:0000256" key="1">
    <source>
        <dbReference type="ARBA" id="ARBA00010333"/>
    </source>
</evidence>
<dbReference type="PANTHER" id="PTHR35936">
    <property type="entry name" value="MEMBRANE-BOUND LYTIC MUREIN TRANSGLYCOSYLASE F"/>
    <property type="match status" value="1"/>
</dbReference>
<evidence type="ECO:0000256" key="2">
    <source>
        <dbReference type="ARBA" id="ARBA00022729"/>
    </source>
</evidence>
<dbReference type="AlphaFoldDB" id="A0A1S8YD21"/>
<accession>A0A1S8YD21</accession>
<dbReference type="SMART" id="SM00062">
    <property type="entry name" value="PBPb"/>
    <property type="match status" value="1"/>
</dbReference>
<evidence type="ECO:0000259" key="4">
    <source>
        <dbReference type="SMART" id="SM00062"/>
    </source>
</evidence>
<dbReference type="InterPro" id="IPR001638">
    <property type="entry name" value="Solute-binding_3/MltF_N"/>
</dbReference>
<dbReference type="EMBL" id="MRUL01000023">
    <property type="protein sequence ID" value="OON37019.1"/>
    <property type="molecule type" value="Genomic_DNA"/>
</dbReference>
<keyword evidence="2 3" id="KW-0732">Signal</keyword>
<reference evidence="5 6" key="1">
    <citation type="submission" date="2016-12" db="EMBL/GenBank/DDBJ databases">
        <title>Izhakiella australiana sp. nov. of genus Izhakiella isolated from Australian desert.</title>
        <authorList>
            <person name="Ji M."/>
        </authorList>
    </citation>
    <scope>NUCLEOTIDE SEQUENCE [LARGE SCALE GENOMIC DNA]</scope>
    <source>
        <strain evidence="5 6">D4N98</strain>
    </source>
</reference>
<dbReference type="SUPFAM" id="SSF53850">
    <property type="entry name" value="Periplasmic binding protein-like II"/>
    <property type="match status" value="1"/>
</dbReference>
<dbReference type="PANTHER" id="PTHR35936:SF17">
    <property type="entry name" value="ARGININE-BINDING EXTRACELLULAR PROTEIN ARTP"/>
    <property type="match status" value="1"/>
</dbReference>
<dbReference type="CDD" id="cd01004">
    <property type="entry name" value="PBP2_MidA_like"/>
    <property type="match status" value="1"/>
</dbReference>
<name>A0A1S8YD21_9GAMM</name>
<dbReference type="Gene3D" id="3.40.190.10">
    <property type="entry name" value="Periplasmic binding protein-like II"/>
    <property type="match status" value="2"/>
</dbReference>
<sequence length="302" mass="31909">MAGAKSLTLLAAVVCGLCSFSAAAADNNLPDNRALLQGVQPDNALVATLPAKIRESGKITVGTFTPAAPGNFYAEDGTTIIGYEPDLIKAVLAKLKLQPAFVSMDFSALITSLKSKRINITMAQMNDTAERQKAIDFIDYLFTGITVIVKKGNPAAIKGGDDLCGHKVAVVTGTTQHEFAEKASADCKQQNKAPISLIVTDSDPQNLIQLRSGRIDAIINDLPTASYISRTTGKGNEFEVVKGKIINGAPFGIGINKDDTALRDALQKALQEIIDDGTYQKILTSWGLTNGALKTATVNGGK</sequence>
<dbReference type="Proteomes" id="UP000190667">
    <property type="component" value="Unassembled WGS sequence"/>
</dbReference>
<feature type="chain" id="PRO_5012707098" description="Solute-binding protein family 3/N-terminal domain-containing protein" evidence="3">
    <location>
        <begin position="25"/>
        <end position="302"/>
    </location>
</feature>
<gene>
    <name evidence="5" type="ORF">BTJ39_21255</name>
</gene>
<dbReference type="STRING" id="1926881.BTJ39_21255"/>
<dbReference type="Pfam" id="PF00497">
    <property type="entry name" value="SBP_bac_3"/>
    <property type="match status" value="1"/>
</dbReference>
<evidence type="ECO:0000256" key="3">
    <source>
        <dbReference type="SAM" id="SignalP"/>
    </source>
</evidence>
<feature type="signal peptide" evidence="3">
    <location>
        <begin position="1"/>
        <end position="24"/>
    </location>
</feature>
<evidence type="ECO:0000313" key="5">
    <source>
        <dbReference type="EMBL" id="OON37019.1"/>
    </source>
</evidence>
<proteinExistence type="inferred from homology"/>
<protein>
    <recommendedName>
        <fullName evidence="4">Solute-binding protein family 3/N-terminal domain-containing protein</fullName>
    </recommendedName>
</protein>
<organism evidence="5 6">
    <name type="scientific">Izhakiella australiensis</name>
    <dbReference type="NCBI Taxonomy" id="1926881"/>
    <lineage>
        <taxon>Bacteria</taxon>
        <taxon>Pseudomonadati</taxon>
        <taxon>Pseudomonadota</taxon>
        <taxon>Gammaproteobacteria</taxon>
        <taxon>Enterobacterales</taxon>
        <taxon>Erwiniaceae</taxon>
        <taxon>Izhakiella</taxon>
    </lineage>
</organism>
<comment type="similarity">
    <text evidence="1">Belongs to the bacterial solute-binding protein 3 family.</text>
</comment>
<keyword evidence="6" id="KW-1185">Reference proteome</keyword>